<accession>K8DXT8</accession>
<reference evidence="1 2" key="1">
    <citation type="journal article" date="2013" name="Genome Announc.">
        <title>Genome Sequence of the Sulfate-Reducing Bacterium Desulfotomaculum hydrothermale Lam5(T).</title>
        <authorList>
            <person name="Amin O."/>
            <person name="Fardeau M.L."/>
            <person name="Valette O."/>
            <person name="Hirschler-Rea A."/>
            <person name="Barbe V."/>
            <person name="Medigue C."/>
            <person name="Vacherie B."/>
            <person name="Ollivier B."/>
            <person name="Bertin P.N."/>
            <person name="Dolla A."/>
        </authorList>
    </citation>
    <scope>NUCLEOTIDE SEQUENCE [LARGE SCALE GENOMIC DNA]</scope>
    <source>
        <strain evidence="2">Lam5 / DSM 18033</strain>
    </source>
</reference>
<gene>
    <name evidence="1" type="ORF">DESHY_110403</name>
</gene>
<proteinExistence type="predicted"/>
<dbReference type="eggNOG" id="ENOG5033DKP">
    <property type="taxonomic scope" value="Bacteria"/>
</dbReference>
<evidence type="ECO:0000313" key="1">
    <source>
        <dbReference type="EMBL" id="CCO07459.1"/>
    </source>
</evidence>
<dbReference type="STRING" id="1121428.DESHY_110403"/>
<dbReference type="OrthoDB" id="1725415at2"/>
<keyword evidence="2" id="KW-1185">Reference proteome</keyword>
<dbReference type="EMBL" id="CAOS01000003">
    <property type="protein sequence ID" value="CCO07459.1"/>
    <property type="molecule type" value="Genomic_DNA"/>
</dbReference>
<evidence type="ECO:0000313" key="2">
    <source>
        <dbReference type="Proteomes" id="UP000009315"/>
    </source>
</evidence>
<dbReference type="AlphaFoldDB" id="K8DXT8"/>
<protein>
    <submittedName>
        <fullName evidence="1">Uncharacterized protein</fullName>
    </submittedName>
</protein>
<comment type="caution">
    <text evidence="1">The sequence shown here is derived from an EMBL/GenBank/DDBJ whole genome shotgun (WGS) entry which is preliminary data.</text>
</comment>
<sequence length="80" mass="9000">MTDISIRLSRVDSQAALQQVDRALNRLGSDDELTIVMEAADAHQSEEISNLLAKHHFDFQPVGSHNGNNYILKARRKTKI</sequence>
<dbReference type="Proteomes" id="UP000009315">
    <property type="component" value="Unassembled WGS sequence"/>
</dbReference>
<organism evidence="1 2">
    <name type="scientific">Desulforamulus hydrothermalis Lam5 = DSM 18033</name>
    <dbReference type="NCBI Taxonomy" id="1121428"/>
    <lineage>
        <taxon>Bacteria</taxon>
        <taxon>Bacillati</taxon>
        <taxon>Bacillota</taxon>
        <taxon>Clostridia</taxon>
        <taxon>Eubacteriales</taxon>
        <taxon>Peptococcaceae</taxon>
        <taxon>Desulforamulus</taxon>
    </lineage>
</organism>
<dbReference type="RefSeq" id="WP_008410340.1">
    <property type="nucleotide sequence ID" value="NZ_FQXF01000014.1"/>
</dbReference>
<name>K8DXT8_9FIRM</name>